<proteinExistence type="predicted"/>
<name>A0A6C0P209_9BACL</name>
<organism evidence="1 2">
    <name type="scientific">Paenibacillus rhizovicinus</name>
    <dbReference type="NCBI Taxonomy" id="2704463"/>
    <lineage>
        <taxon>Bacteria</taxon>
        <taxon>Bacillati</taxon>
        <taxon>Bacillota</taxon>
        <taxon>Bacilli</taxon>
        <taxon>Bacillales</taxon>
        <taxon>Paenibacillaceae</taxon>
        <taxon>Paenibacillus</taxon>
    </lineage>
</organism>
<sequence>MKKYYYMGIICAIAILLIGVYAERDQRIFSIEANEVVSMDIYNASGPTSTDLDVQVMHVNDQREIADAADKLREIKPNDSAIPLDGNYTIIFHKSDGSKLTYAYLNGVVKTSAGFAGRVKSDNIINRLWANLNAPVQNITGEERLALS</sequence>
<reference evidence="1 2" key="1">
    <citation type="submission" date="2020-02" db="EMBL/GenBank/DDBJ databases">
        <title>Paenibacillus sp. nov., isolated from rhizosphere soil of tomato.</title>
        <authorList>
            <person name="Weon H.-Y."/>
            <person name="Lee S.A."/>
        </authorList>
    </citation>
    <scope>NUCLEOTIDE SEQUENCE [LARGE SCALE GENOMIC DNA]</scope>
    <source>
        <strain evidence="1 2">14171R-81</strain>
    </source>
</reference>
<evidence type="ECO:0000313" key="1">
    <source>
        <dbReference type="EMBL" id="QHW32391.1"/>
    </source>
</evidence>
<dbReference type="EMBL" id="CP048286">
    <property type="protein sequence ID" value="QHW32391.1"/>
    <property type="molecule type" value="Genomic_DNA"/>
</dbReference>
<dbReference type="RefSeq" id="WP_162641985.1">
    <property type="nucleotide sequence ID" value="NZ_CP048286.1"/>
</dbReference>
<protein>
    <submittedName>
        <fullName evidence="1">Uncharacterized protein</fullName>
    </submittedName>
</protein>
<evidence type="ECO:0000313" key="2">
    <source>
        <dbReference type="Proteomes" id="UP000479114"/>
    </source>
</evidence>
<keyword evidence="2" id="KW-1185">Reference proteome</keyword>
<dbReference type="AlphaFoldDB" id="A0A6C0P209"/>
<gene>
    <name evidence="1" type="ORF">GZH47_17295</name>
</gene>
<dbReference type="KEGG" id="prz:GZH47_17295"/>
<accession>A0A6C0P209</accession>
<dbReference type="Proteomes" id="UP000479114">
    <property type="component" value="Chromosome"/>
</dbReference>